<comment type="caution">
    <text evidence="1">The sequence shown here is derived from an EMBL/GenBank/DDBJ whole genome shotgun (WGS) entry which is preliminary data.</text>
</comment>
<accession>A0ABV2DGY1</accession>
<protein>
    <submittedName>
        <fullName evidence="1">Uncharacterized protein</fullName>
    </submittedName>
</protein>
<name>A0ABV2DGY1_9HYPH</name>
<evidence type="ECO:0000313" key="1">
    <source>
        <dbReference type="EMBL" id="MET2829310.1"/>
    </source>
</evidence>
<proteinExistence type="predicted"/>
<organism evidence="1 2">
    <name type="scientific">Mesorhizobium shangrilense</name>
    <dbReference type="NCBI Taxonomy" id="460060"/>
    <lineage>
        <taxon>Bacteria</taxon>
        <taxon>Pseudomonadati</taxon>
        <taxon>Pseudomonadota</taxon>
        <taxon>Alphaproteobacteria</taxon>
        <taxon>Hyphomicrobiales</taxon>
        <taxon>Phyllobacteriaceae</taxon>
        <taxon>Mesorhizobium</taxon>
    </lineage>
</organism>
<gene>
    <name evidence="1" type="ORF">ABVQ20_20265</name>
</gene>
<dbReference type="Proteomes" id="UP001548832">
    <property type="component" value="Unassembled WGS sequence"/>
</dbReference>
<keyword evidence="2" id="KW-1185">Reference proteome</keyword>
<dbReference type="RefSeq" id="WP_354461260.1">
    <property type="nucleotide sequence ID" value="NZ_JBEWSZ010000001.1"/>
</dbReference>
<reference evidence="1 2" key="1">
    <citation type="submission" date="2024-06" db="EMBL/GenBank/DDBJ databases">
        <authorList>
            <person name="Kim D.-U."/>
        </authorList>
    </citation>
    <scope>NUCLEOTIDE SEQUENCE [LARGE SCALE GENOMIC DNA]</scope>
    <source>
        <strain evidence="1 2">KACC15460</strain>
    </source>
</reference>
<dbReference type="EMBL" id="JBEWSZ010000001">
    <property type="protein sequence ID" value="MET2829310.1"/>
    <property type="molecule type" value="Genomic_DNA"/>
</dbReference>
<sequence length="89" mass="9677">MAKKHEKSTFETGDKGALAGHLYHMEPELRMLEGVVAALQAMSTTADMVEPIALAALAYVGGESLQKVLIAWRSALATHRQQQKEGTQK</sequence>
<evidence type="ECO:0000313" key="2">
    <source>
        <dbReference type="Proteomes" id="UP001548832"/>
    </source>
</evidence>